<dbReference type="OrthoDB" id="3514033at2759"/>
<evidence type="ECO:0000313" key="3">
    <source>
        <dbReference type="EMBL" id="PTD06433.1"/>
    </source>
</evidence>
<dbReference type="EMBL" id="CP064747">
    <property type="protein sequence ID" value="QPC60505.1"/>
    <property type="molecule type" value="Genomic_DNA"/>
</dbReference>
<feature type="region of interest" description="Disordered" evidence="1">
    <location>
        <begin position="321"/>
        <end position="361"/>
    </location>
</feature>
<evidence type="ECO:0000256" key="1">
    <source>
        <dbReference type="SAM" id="MobiDB-lite"/>
    </source>
</evidence>
<gene>
    <name evidence="3" type="ORF">FCULG_00006986</name>
    <name evidence="4" type="ORF">HYE67_002736</name>
</gene>
<evidence type="ECO:0000313" key="5">
    <source>
        <dbReference type="Proteomes" id="UP000241587"/>
    </source>
</evidence>
<dbReference type="Pfam" id="PF12898">
    <property type="entry name" value="Stc1"/>
    <property type="match status" value="1"/>
</dbReference>
<reference evidence="4" key="2">
    <citation type="submission" date="2020-11" db="EMBL/GenBank/DDBJ databases">
        <title>The chromosome-scale genome resource for two endophytic Fusarium species: F. culmorum and F. pseudograminearum.</title>
        <authorList>
            <person name="Yuan Z."/>
        </authorList>
    </citation>
    <scope>NUCLEOTIDE SEQUENCE</scope>
    <source>
        <strain evidence="4">Class2-1B</strain>
    </source>
</reference>
<dbReference type="AlphaFoldDB" id="A0A2T4GSB5"/>
<dbReference type="Proteomes" id="UP000663297">
    <property type="component" value="Chromosome 1"/>
</dbReference>
<dbReference type="OMA" id="QRTEMTC"/>
<organism evidence="3 5">
    <name type="scientific">Fusarium culmorum</name>
    <dbReference type="NCBI Taxonomy" id="5516"/>
    <lineage>
        <taxon>Eukaryota</taxon>
        <taxon>Fungi</taxon>
        <taxon>Dikarya</taxon>
        <taxon>Ascomycota</taxon>
        <taxon>Pezizomycotina</taxon>
        <taxon>Sordariomycetes</taxon>
        <taxon>Hypocreomycetidae</taxon>
        <taxon>Hypocreales</taxon>
        <taxon>Nectriaceae</taxon>
        <taxon>Fusarium</taxon>
    </lineage>
</organism>
<feature type="region of interest" description="Disordered" evidence="1">
    <location>
        <begin position="159"/>
        <end position="195"/>
    </location>
</feature>
<feature type="region of interest" description="Disordered" evidence="1">
    <location>
        <begin position="250"/>
        <end position="279"/>
    </location>
</feature>
<feature type="compositionally biased region" description="Polar residues" evidence="1">
    <location>
        <begin position="263"/>
        <end position="272"/>
    </location>
</feature>
<sequence length="383" mass="41530">MPNADQYCCSVGGEWKKLGAFSKSQQKRANLKDRANSGMICMEHSQPVRCEITCTVCDRARPIDNYSHNERKSDNPRCEQCVAWDTDQEYGVVPIQLATGHRSAEEPELKSYSAPTDTATFFESENMPCAPITGPESLGLQPTPGYNRAFLHVVGNTETAGNSETSARATKVSYSETSSVANENRSTTSSHLPPHLRARIANNTSSATPSQNADVPRFLQDFYQDMKQSGGSVAENSKGMAGAAVAGRKLPPHLQGKKKPEQSSEASQSGMNGSTTGSISTATTLRKDQEEIAASRQINYNAWDARGTQHRVVKNPTVVSSSTSVVSASGKTDQDSNLVGNWDDIPAAPMPQTSGRGKWPKASELRFTQAQLKLQERLSGRQK</sequence>
<evidence type="ECO:0000313" key="4">
    <source>
        <dbReference type="EMBL" id="QPC60505.1"/>
    </source>
</evidence>
<protein>
    <recommendedName>
        <fullName evidence="2">Stc1 domain-containing protein</fullName>
    </recommendedName>
</protein>
<dbReference type="Proteomes" id="UP000241587">
    <property type="component" value="Unassembled WGS sequence"/>
</dbReference>
<evidence type="ECO:0000259" key="2">
    <source>
        <dbReference type="Pfam" id="PF12898"/>
    </source>
</evidence>
<feature type="domain" description="Stc1" evidence="2">
    <location>
        <begin position="9"/>
        <end position="82"/>
    </location>
</feature>
<dbReference type="InterPro" id="IPR024630">
    <property type="entry name" value="Stc1"/>
</dbReference>
<reference evidence="3 5" key="1">
    <citation type="submission" date="2018-02" db="EMBL/GenBank/DDBJ databases">
        <title>Fusarium culmorum secondary metabolites in fungal-bacterial-plant interactions.</title>
        <authorList>
            <person name="Schmidt R."/>
        </authorList>
    </citation>
    <scope>NUCLEOTIDE SEQUENCE [LARGE SCALE GENOMIC DNA]</scope>
    <source>
        <strain evidence="3 5">PV</strain>
    </source>
</reference>
<keyword evidence="5" id="KW-1185">Reference proteome</keyword>
<name>A0A2T4GSB5_FUSCU</name>
<proteinExistence type="predicted"/>
<feature type="compositionally biased region" description="Polar residues" evidence="1">
    <location>
        <begin position="159"/>
        <end position="191"/>
    </location>
</feature>
<accession>A0A2T4GSB5</accession>
<dbReference type="EMBL" id="PVEM01000006">
    <property type="protein sequence ID" value="PTD06433.1"/>
    <property type="molecule type" value="Genomic_DNA"/>
</dbReference>